<dbReference type="PANTHER" id="PTHR10434:SF11">
    <property type="entry name" value="1-ACYL-SN-GLYCEROL-3-PHOSPHATE ACYLTRANSFERASE"/>
    <property type="match status" value="1"/>
</dbReference>
<evidence type="ECO:0000256" key="2">
    <source>
        <dbReference type="ARBA" id="ARBA00023315"/>
    </source>
</evidence>
<organism evidence="6">
    <name type="scientific">Lankesteria abbotti</name>
    <dbReference type="NCBI Taxonomy" id="340204"/>
    <lineage>
        <taxon>Eukaryota</taxon>
        <taxon>Sar</taxon>
        <taxon>Alveolata</taxon>
        <taxon>Apicomplexa</taxon>
        <taxon>Conoidasida</taxon>
        <taxon>Gregarinasina</taxon>
        <taxon>Eugregarinorida</taxon>
        <taxon>Lecudinidae</taxon>
        <taxon>Lankesteria</taxon>
    </lineage>
</organism>
<feature type="compositionally biased region" description="Low complexity" evidence="3">
    <location>
        <begin position="196"/>
        <end position="210"/>
    </location>
</feature>
<sequence>MSGGAFVLCMCMFPVWKVEVLDIPDEVSLSELEMAEIPSSQAKRKDSSNLEKMIAIQVESAPKHDYVVAACDLQGRKKLFHPFPRGWFSQEYTFPQPPGQPSTADSRHVDSKCASVCIRRNDSGLPPEAKDSSFERNPAASLSHLNERIHRRSLLRAVLEQIFGRFMRTLTEICGNSGSTGEAVRAHPVVKDGKNTLLPGTSSTTTPTPSKGWKAFPRPPGGGVIITNHCSNADGFLLRSTFFCWASGCKMLYKSSLNNIPFFGWAFLLTEDLPVEFNSSKADDFSVRKGSGEKVLSQALEHLTQRQLPLAVFAEGARSPDGQLKAFRNGFFKLSVEHNLNVHPIALVGSREAWKPGSALVDFATVVIVRGGRPVASKGTSVEGLKEETAKAITKMSSACKTLCF</sequence>
<dbReference type="GO" id="GO:0006654">
    <property type="term" value="P:phosphatidic acid biosynthetic process"/>
    <property type="evidence" value="ECO:0007669"/>
    <property type="project" value="TreeGrafter"/>
</dbReference>
<dbReference type="Pfam" id="PF01553">
    <property type="entry name" value="Acyltransferase"/>
    <property type="match status" value="1"/>
</dbReference>
<dbReference type="InterPro" id="IPR002123">
    <property type="entry name" value="Plipid/glycerol_acylTrfase"/>
</dbReference>
<dbReference type="SMART" id="SM00563">
    <property type="entry name" value="PlsC"/>
    <property type="match status" value="1"/>
</dbReference>
<dbReference type="EMBL" id="HBHB01001398">
    <property type="protein sequence ID" value="CAD9649284.1"/>
    <property type="molecule type" value="Transcribed_RNA"/>
</dbReference>
<dbReference type="CDD" id="cd07989">
    <property type="entry name" value="LPLAT_AGPAT-like"/>
    <property type="match status" value="1"/>
</dbReference>
<accession>A0A7S2QRP9</accession>
<evidence type="ECO:0000256" key="1">
    <source>
        <dbReference type="ARBA" id="ARBA00022679"/>
    </source>
</evidence>
<keyword evidence="1" id="KW-0808">Transferase</keyword>
<dbReference type="GO" id="GO:0005783">
    <property type="term" value="C:endoplasmic reticulum"/>
    <property type="evidence" value="ECO:0007669"/>
    <property type="project" value="TreeGrafter"/>
</dbReference>
<name>A0A7S2QRP9_9APIC</name>
<proteinExistence type="predicted"/>
<dbReference type="PANTHER" id="PTHR10434">
    <property type="entry name" value="1-ACYL-SN-GLYCEROL-3-PHOSPHATE ACYLTRANSFERASE"/>
    <property type="match status" value="1"/>
</dbReference>
<evidence type="ECO:0000256" key="3">
    <source>
        <dbReference type="SAM" id="MobiDB-lite"/>
    </source>
</evidence>
<evidence type="ECO:0000259" key="5">
    <source>
        <dbReference type="SMART" id="SM00563"/>
    </source>
</evidence>
<dbReference type="SUPFAM" id="SSF69593">
    <property type="entry name" value="Glycerol-3-phosphate (1)-acyltransferase"/>
    <property type="match status" value="1"/>
</dbReference>
<feature type="signal peptide" evidence="4">
    <location>
        <begin position="1"/>
        <end position="17"/>
    </location>
</feature>
<gene>
    <name evidence="6" type="ORF">LABB0372_LOCUS660</name>
</gene>
<feature type="chain" id="PRO_5031497235" description="Phospholipid/glycerol acyltransferase domain-containing protein" evidence="4">
    <location>
        <begin position="18"/>
        <end position="405"/>
    </location>
</feature>
<evidence type="ECO:0000313" key="6">
    <source>
        <dbReference type="EMBL" id="CAD9649284.1"/>
    </source>
</evidence>
<dbReference type="GO" id="GO:0003841">
    <property type="term" value="F:1-acylglycerol-3-phosphate O-acyltransferase activity"/>
    <property type="evidence" value="ECO:0007669"/>
    <property type="project" value="TreeGrafter"/>
</dbReference>
<keyword evidence="4" id="KW-0732">Signal</keyword>
<reference evidence="6" key="1">
    <citation type="submission" date="2021-01" db="EMBL/GenBank/DDBJ databases">
        <authorList>
            <person name="Corre E."/>
            <person name="Pelletier E."/>
            <person name="Niang G."/>
            <person name="Scheremetjew M."/>
            <person name="Finn R."/>
            <person name="Kale V."/>
            <person name="Holt S."/>
            <person name="Cochrane G."/>
            <person name="Meng A."/>
            <person name="Brown T."/>
            <person name="Cohen L."/>
        </authorList>
    </citation>
    <scope>NUCLEOTIDE SEQUENCE</scope>
    <source>
        <strain evidence="6">Grappler Inlet BC</strain>
    </source>
</reference>
<keyword evidence="2" id="KW-0012">Acyltransferase</keyword>
<protein>
    <recommendedName>
        <fullName evidence="5">Phospholipid/glycerol acyltransferase domain-containing protein</fullName>
    </recommendedName>
</protein>
<feature type="region of interest" description="Disordered" evidence="3">
    <location>
        <begin position="192"/>
        <end position="211"/>
    </location>
</feature>
<feature type="domain" description="Phospholipid/glycerol acyltransferase" evidence="5">
    <location>
        <begin position="223"/>
        <end position="350"/>
    </location>
</feature>
<dbReference type="AlphaFoldDB" id="A0A7S2QRP9"/>
<evidence type="ECO:0000256" key="4">
    <source>
        <dbReference type="SAM" id="SignalP"/>
    </source>
</evidence>